<evidence type="ECO:0000256" key="5">
    <source>
        <dbReference type="ARBA" id="ARBA00023002"/>
    </source>
</evidence>
<dbReference type="Pfam" id="PF00107">
    <property type="entry name" value="ADH_zinc_N"/>
    <property type="match status" value="1"/>
</dbReference>
<evidence type="ECO:0000259" key="6">
    <source>
        <dbReference type="SMART" id="SM00829"/>
    </source>
</evidence>
<dbReference type="InterPro" id="IPR013149">
    <property type="entry name" value="ADH-like_C"/>
</dbReference>
<dbReference type="EMBL" id="JAAGOX010000002">
    <property type="protein sequence ID" value="NDW43573.1"/>
    <property type="molecule type" value="Genomic_DNA"/>
</dbReference>
<reference evidence="7" key="1">
    <citation type="submission" date="2020-02" db="EMBL/GenBank/DDBJ databases">
        <title>Delineation of the pyrene-degrading pathway in Roseobacter clade bacteria by genomic analysis.</title>
        <authorList>
            <person name="Zhou H."/>
            <person name="Wang H."/>
        </authorList>
    </citation>
    <scope>NUCLEOTIDE SEQUENCE</scope>
    <source>
        <strain evidence="7">PrR005</strain>
    </source>
</reference>
<dbReference type="InterPro" id="IPR020843">
    <property type="entry name" value="ER"/>
</dbReference>
<dbReference type="SUPFAM" id="SSF50129">
    <property type="entry name" value="GroES-like"/>
    <property type="match status" value="1"/>
</dbReference>
<evidence type="ECO:0000313" key="7">
    <source>
        <dbReference type="EMBL" id="NDW43573.1"/>
    </source>
</evidence>
<accession>A0A6B2NKR6</accession>
<name>A0A6B2NKR6_9RHOB</name>
<protein>
    <submittedName>
        <fullName evidence="7">L-idonate 5-dehydrogenase</fullName>
    </submittedName>
</protein>
<dbReference type="InterPro" id="IPR011032">
    <property type="entry name" value="GroES-like_sf"/>
</dbReference>
<dbReference type="InterPro" id="IPR036291">
    <property type="entry name" value="NAD(P)-bd_dom_sf"/>
</dbReference>
<dbReference type="SUPFAM" id="SSF51735">
    <property type="entry name" value="NAD(P)-binding Rossmann-fold domains"/>
    <property type="match status" value="1"/>
</dbReference>
<evidence type="ECO:0000256" key="4">
    <source>
        <dbReference type="ARBA" id="ARBA00022833"/>
    </source>
</evidence>
<feature type="domain" description="Enoyl reductase (ER)" evidence="6">
    <location>
        <begin position="7"/>
        <end position="339"/>
    </location>
</feature>
<gene>
    <name evidence="7" type="ORF">G0P99_01215</name>
</gene>
<dbReference type="InterPro" id="IPR013154">
    <property type="entry name" value="ADH-like_N"/>
</dbReference>
<evidence type="ECO:0000256" key="3">
    <source>
        <dbReference type="ARBA" id="ARBA00022723"/>
    </source>
</evidence>
<organism evidence="7">
    <name type="scientific">Ruegeria sp. PrR005</name>
    <dbReference type="NCBI Taxonomy" id="2706882"/>
    <lineage>
        <taxon>Bacteria</taxon>
        <taxon>Pseudomonadati</taxon>
        <taxon>Pseudomonadota</taxon>
        <taxon>Alphaproteobacteria</taxon>
        <taxon>Rhodobacterales</taxon>
        <taxon>Roseobacteraceae</taxon>
        <taxon>Ruegeria</taxon>
    </lineage>
</organism>
<comment type="similarity">
    <text evidence="2">Belongs to the zinc-containing alcohol dehydrogenase family.</text>
</comment>
<proteinExistence type="inferred from homology"/>
<comment type="cofactor">
    <cofactor evidence="1">
        <name>Zn(2+)</name>
        <dbReference type="ChEBI" id="CHEBI:29105"/>
    </cofactor>
</comment>
<dbReference type="SMART" id="SM00829">
    <property type="entry name" value="PKS_ER"/>
    <property type="match status" value="1"/>
</dbReference>
<keyword evidence="5" id="KW-0560">Oxidoreductase</keyword>
<dbReference type="Gene3D" id="3.40.50.720">
    <property type="entry name" value="NAD(P)-binding Rossmann-like Domain"/>
    <property type="match status" value="1"/>
</dbReference>
<dbReference type="GO" id="GO:0046872">
    <property type="term" value="F:metal ion binding"/>
    <property type="evidence" value="ECO:0007669"/>
    <property type="project" value="UniProtKB-KW"/>
</dbReference>
<dbReference type="RefSeq" id="WP_164126956.1">
    <property type="nucleotide sequence ID" value="NZ_JAAGOX010000002.1"/>
</dbReference>
<dbReference type="Pfam" id="PF08240">
    <property type="entry name" value="ADH_N"/>
    <property type="match status" value="1"/>
</dbReference>
<evidence type="ECO:0000256" key="2">
    <source>
        <dbReference type="ARBA" id="ARBA00008072"/>
    </source>
</evidence>
<dbReference type="Gene3D" id="3.90.180.10">
    <property type="entry name" value="Medium-chain alcohol dehydrogenases, catalytic domain"/>
    <property type="match status" value="1"/>
</dbReference>
<comment type="caution">
    <text evidence="7">The sequence shown here is derived from an EMBL/GenBank/DDBJ whole genome shotgun (WGS) entry which is preliminary data.</text>
</comment>
<dbReference type="GO" id="GO:0016491">
    <property type="term" value="F:oxidoreductase activity"/>
    <property type="evidence" value="ECO:0007669"/>
    <property type="project" value="UniProtKB-KW"/>
</dbReference>
<dbReference type="CDD" id="cd08232">
    <property type="entry name" value="idonate-5-DH"/>
    <property type="match status" value="1"/>
</dbReference>
<sequence>MRAVVLHAPHDLRVETRAVPGPIEGMVHVRIEAGGICGSDLHYYQHGGFGTVRMIEPMILGHEVAGRVLSAPGDGGLKEGDLVAVSPSRNCGTCQYCRAGLEMHCENMRFYGSAMPVPHIQGAFRDEILARPDQCHKLPAHVPPTHAACAEPLAVVLHALERAGQLEGRRVLVTGCGPIGALVLLAAKAAGAAEVVVTDVMDVALERARLMGSDRAMDATQPGWNAEFASGKGYFDVMFEATGVASAFNDGLACLRPRGVMVMLGLGGEIGFNRNLAIAREIDLRGSFRFHHAFGDAVAAIASGRIDVTPILSGSFPLSKAREAFDLAGDRTQSMKVHLDFST</sequence>
<evidence type="ECO:0000256" key="1">
    <source>
        <dbReference type="ARBA" id="ARBA00001947"/>
    </source>
</evidence>
<dbReference type="PANTHER" id="PTHR43161">
    <property type="entry name" value="SORBITOL DEHYDROGENASE"/>
    <property type="match status" value="1"/>
</dbReference>
<keyword evidence="4" id="KW-0862">Zinc</keyword>
<dbReference type="PANTHER" id="PTHR43161:SF9">
    <property type="entry name" value="SORBITOL DEHYDROGENASE"/>
    <property type="match status" value="1"/>
</dbReference>
<dbReference type="AlphaFoldDB" id="A0A6B2NKR6"/>
<keyword evidence="3" id="KW-0479">Metal-binding</keyword>